<dbReference type="FunFam" id="2.60.40.150:FF:000006">
    <property type="entry name" value="Synaptotagmin-like 5, isoform CRA_a"/>
    <property type="match status" value="1"/>
</dbReference>
<dbReference type="OrthoDB" id="195679at2759"/>
<dbReference type="InterPro" id="IPR035892">
    <property type="entry name" value="C2_domain_sf"/>
</dbReference>
<dbReference type="InterPro" id="IPR043567">
    <property type="entry name" value="SYTL1-5_C2B"/>
</dbReference>
<feature type="region of interest" description="Disordered" evidence="4">
    <location>
        <begin position="151"/>
        <end position="209"/>
    </location>
</feature>
<dbReference type="PROSITE" id="PS50004">
    <property type="entry name" value="C2"/>
    <property type="match status" value="2"/>
</dbReference>
<proteinExistence type="predicted"/>
<keyword evidence="3" id="KW-0472">Membrane</keyword>
<organism evidence="6 7">
    <name type="scientific">Leptotrombidium deliense</name>
    <dbReference type="NCBI Taxonomy" id="299467"/>
    <lineage>
        <taxon>Eukaryota</taxon>
        <taxon>Metazoa</taxon>
        <taxon>Ecdysozoa</taxon>
        <taxon>Arthropoda</taxon>
        <taxon>Chelicerata</taxon>
        <taxon>Arachnida</taxon>
        <taxon>Acari</taxon>
        <taxon>Acariformes</taxon>
        <taxon>Trombidiformes</taxon>
        <taxon>Prostigmata</taxon>
        <taxon>Anystina</taxon>
        <taxon>Parasitengona</taxon>
        <taxon>Trombiculoidea</taxon>
        <taxon>Trombiculidae</taxon>
        <taxon>Leptotrombidium</taxon>
    </lineage>
</organism>
<dbReference type="PANTHER" id="PTHR45716:SF2">
    <property type="entry name" value="BITESIZE, ISOFORM I"/>
    <property type="match status" value="1"/>
</dbReference>
<evidence type="ECO:0000313" key="6">
    <source>
        <dbReference type="EMBL" id="RWS29544.1"/>
    </source>
</evidence>
<evidence type="ECO:0000256" key="4">
    <source>
        <dbReference type="SAM" id="MobiDB-lite"/>
    </source>
</evidence>
<dbReference type="GO" id="GO:0070382">
    <property type="term" value="C:exocytic vesicle"/>
    <property type="evidence" value="ECO:0007669"/>
    <property type="project" value="TreeGrafter"/>
</dbReference>
<name>A0A443SPV4_9ACAR</name>
<dbReference type="Gene3D" id="2.60.40.150">
    <property type="entry name" value="C2 domain"/>
    <property type="match status" value="2"/>
</dbReference>
<dbReference type="PRINTS" id="PR00360">
    <property type="entry name" value="C2DOMAIN"/>
</dbReference>
<dbReference type="GO" id="GO:0006887">
    <property type="term" value="P:exocytosis"/>
    <property type="evidence" value="ECO:0007669"/>
    <property type="project" value="TreeGrafter"/>
</dbReference>
<feature type="region of interest" description="Disordered" evidence="4">
    <location>
        <begin position="739"/>
        <end position="789"/>
    </location>
</feature>
<sequence length="1105" mass="122976">MDPIIFSSPQLKQYFTAAFLNASNKCSSESVPGNEILQNETLQSNLTNEFFKHASVDNYAKQSFLKKESLDDMKHSKGGERKIDILKSEFNEESSGDVRKSDCIDKYETSNSLIMRKEVESNKSSSDKCQALITPLEVLESQITRLMLAVSPESSSVSDNNSNSGSTLESNNSDYGSDVVELTENSSDDEKPHNLLNKITGNSPGIVRRESERSVAESIESSVSEETVYICQRLMNSLKKLTHLSFTEDDVESENSNSDFVKAKAYIREQIIELMHTVQSSSRQNSPFRQRRTEKNTKSNCNCQQEHEQCNTCEISEVNDICAKNENSPKKTPSESGSETISVSVSIPSYGDSDNAAVECEVSHEMEELFCMINDASESANIANKSSICEEDNSSLKSWEARISLFSNVKAAAEIESQPKTLELSSNGEDQINNCQEITVNGVEFSDENDSAPNSLNSITNSHKTVVKIDENIRSDNMSPLFESLKDRSFSSDSVSSIQTVKARSVNMTAPSISELSSEENVCTPRPTTEEGQCDIQSGAAVTTKSLNAKEKASSENNLLVVNLLSQTKTNSVGTKVTGTKSTGNISDIEVTSKSAFRDTGYYSFKSSEESVKSLGTFERNSPTMNYNTLPNYKSHPFTETIFEVEEEQDVTIPSLTKRRFTRAPNYSQSSSNIPDDIFKGSKTNSLPTNCRNANALQPSTAQRARSSFFSTSGVLRKLSLLRDDKSLGRKLRAKIRTASGGTMRSNTGGVPHISVSDYSESLSNRGSVTSPASSKHREEDLEGTTEYHSRSQTSLSSFGVRFVNCYVQNVYYFVIVQVRSESMSSIYSAAGGGRYGVVNVSGEILFSVSYNHKCGVLQVFIKECRNLAAVDAKRNRSDPYVKVYLLPDRTKAGKRKTKVKKHTLDPVFDEVMKFDVSENELESRTLWLSIWHSDIFGRNDFLGEVMLPISRDIFKGSSLRWFPLQDKIDALDHCYRGNMFVALKYVPFDTSNCKRTKRVNKGTLYVMIKEAHNLMPTRSNGTADPFCKCYLLPDRSKSGKQKTAVIKKTCDPKWNHTFVYDEVNVDDLKDRCLELTVWDYDKLTSNDFLGGVRLSLGTGNILIS</sequence>
<dbReference type="CDD" id="cd04020">
    <property type="entry name" value="C2B_SLP_1-2-3-4"/>
    <property type="match status" value="1"/>
</dbReference>
<dbReference type="GO" id="GO:0042043">
    <property type="term" value="F:neurexin family protein binding"/>
    <property type="evidence" value="ECO:0007669"/>
    <property type="project" value="TreeGrafter"/>
</dbReference>
<dbReference type="PANTHER" id="PTHR45716">
    <property type="entry name" value="BITESIZE, ISOFORM I"/>
    <property type="match status" value="1"/>
</dbReference>
<feature type="compositionally biased region" description="Low complexity" evidence="4">
    <location>
        <begin position="151"/>
        <end position="166"/>
    </location>
</feature>
<feature type="compositionally biased region" description="Basic and acidic residues" evidence="4">
    <location>
        <begin position="776"/>
        <end position="789"/>
    </location>
</feature>
<feature type="region of interest" description="Disordered" evidence="4">
    <location>
        <begin position="509"/>
        <end position="532"/>
    </location>
</feature>
<evidence type="ECO:0000259" key="5">
    <source>
        <dbReference type="PROSITE" id="PS50004"/>
    </source>
</evidence>
<feature type="compositionally biased region" description="Polar residues" evidence="4">
    <location>
        <begin position="334"/>
        <end position="347"/>
    </location>
</feature>
<feature type="domain" description="C2" evidence="5">
    <location>
        <begin position="976"/>
        <end position="1105"/>
    </location>
</feature>
<accession>A0A443SPV4</accession>
<keyword evidence="7" id="KW-1185">Reference proteome</keyword>
<dbReference type="EMBL" id="NCKV01000866">
    <property type="protein sequence ID" value="RWS29544.1"/>
    <property type="molecule type" value="Genomic_DNA"/>
</dbReference>
<dbReference type="STRING" id="299467.A0A443SPV4"/>
<gene>
    <name evidence="6" type="ORF">B4U80_08166</name>
</gene>
<evidence type="ECO:0000313" key="7">
    <source>
        <dbReference type="Proteomes" id="UP000288716"/>
    </source>
</evidence>
<dbReference type="VEuPathDB" id="VectorBase:LDEU002495"/>
<evidence type="ECO:0000256" key="1">
    <source>
        <dbReference type="ARBA" id="ARBA00004370"/>
    </source>
</evidence>
<dbReference type="SUPFAM" id="SSF49562">
    <property type="entry name" value="C2 domain (Calcium/lipid-binding domain, CaLB)"/>
    <property type="match status" value="2"/>
</dbReference>
<dbReference type="SMART" id="SM00239">
    <property type="entry name" value="C2"/>
    <property type="match status" value="2"/>
</dbReference>
<feature type="compositionally biased region" description="Polar residues" evidence="4">
    <location>
        <begin position="740"/>
        <end position="749"/>
    </location>
</feature>
<feature type="compositionally biased region" description="Polar residues" evidence="4">
    <location>
        <begin position="509"/>
        <end position="531"/>
    </location>
</feature>
<comment type="subcellular location">
    <subcellularLocation>
        <location evidence="1">Membrane</location>
    </subcellularLocation>
</comment>
<dbReference type="InterPro" id="IPR001565">
    <property type="entry name" value="Synaptotagmin"/>
</dbReference>
<keyword evidence="2" id="KW-0677">Repeat</keyword>
<dbReference type="InterPro" id="IPR000008">
    <property type="entry name" value="C2_dom"/>
</dbReference>
<dbReference type="AlphaFoldDB" id="A0A443SPV4"/>
<feature type="region of interest" description="Disordered" evidence="4">
    <location>
        <begin position="278"/>
        <end position="300"/>
    </location>
</feature>
<dbReference type="Proteomes" id="UP000288716">
    <property type="component" value="Unassembled WGS sequence"/>
</dbReference>
<dbReference type="CDD" id="cd08521">
    <property type="entry name" value="C2A_SLP"/>
    <property type="match status" value="1"/>
</dbReference>
<comment type="caution">
    <text evidence="6">The sequence shown here is derived from an EMBL/GenBank/DDBJ whole genome shotgun (WGS) entry which is preliminary data.</text>
</comment>
<evidence type="ECO:0000256" key="2">
    <source>
        <dbReference type="ARBA" id="ARBA00022737"/>
    </source>
</evidence>
<feature type="region of interest" description="Disordered" evidence="4">
    <location>
        <begin position="325"/>
        <end position="348"/>
    </location>
</feature>
<evidence type="ECO:0000256" key="3">
    <source>
        <dbReference type="ARBA" id="ARBA00023136"/>
    </source>
</evidence>
<feature type="domain" description="C2" evidence="5">
    <location>
        <begin position="841"/>
        <end position="963"/>
    </location>
</feature>
<dbReference type="PRINTS" id="PR00399">
    <property type="entry name" value="SYNAPTOTAGMN"/>
</dbReference>
<dbReference type="GO" id="GO:0005886">
    <property type="term" value="C:plasma membrane"/>
    <property type="evidence" value="ECO:0007669"/>
    <property type="project" value="TreeGrafter"/>
</dbReference>
<feature type="compositionally biased region" description="Polar residues" evidence="4">
    <location>
        <begin position="278"/>
        <end position="288"/>
    </location>
</feature>
<dbReference type="Pfam" id="PF00168">
    <property type="entry name" value="C2"/>
    <property type="match status" value="2"/>
</dbReference>
<feature type="compositionally biased region" description="Polar residues" evidence="4">
    <location>
        <begin position="757"/>
        <end position="774"/>
    </location>
</feature>
<protein>
    <recommendedName>
        <fullName evidence="5">C2 domain-containing protein</fullName>
    </recommendedName>
</protein>
<reference evidence="6 7" key="1">
    <citation type="journal article" date="2018" name="Gigascience">
        <title>Genomes of trombidid mites reveal novel predicted allergens and laterally-transferred genes associated with secondary metabolism.</title>
        <authorList>
            <person name="Dong X."/>
            <person name="Chaisiri K."/>
            <person name="Xia D."/>
            <person name="Armstrong S.D."/>
            <person name="Fang Y."/>
            <person name="Donnelly M.J."/>
            <person name="Kadowaki T."/>
            <person name="McGarry J.W."/>
            <person name="Darby A.C."/>
            <person name="Makepeace B.L."/>
        </authorList>
    </citation>
    <scope>NUCLEOTIDE SEQUENCE [LARGE SCALE GENOMIC DNA]</scope>
    <source>
        <strain evidence="6">UoL-UT</strain>
    </source>
</reference>